<evidence type="ECO:0000256" key="2">
    <source>
        <dbReference type="ARBA" id="ARBA00022691"/>
    </source>
</evidence>
<dbReference type="Pfam" id="PF13186">
    <property type="entry name" value="SPASM"/>
    <property type="match status" value="1"/>
</dbReference>
<dbReference type="NCBIfam" id="TIGR03974">
    <property type="entry name" value="rSAM_six_Cys"/>
    <property type="match status" value="1"/>
</dbReference>
<keyword evidence="8" id="KW-1185">Reference proteome</keyword>
<dbReference type="PANTHER" id="PTHR43273">
    <property type="entry name" value="ANAEROBIC SULFATASE-MATURATING ENZYME HOMOLOG ASLB-RELATED"/>
    <property type="match status" value="1"/>
</dbReference>
<evidence type="ECO:0000313" key="7">
    <source>
        <dbReference type="EMBL" id="MDF9409816.1"/>
    </source>
</evidence>
<dbReference type="InterPro" id="IPR023885">
    <property type="entry name" value="4Fe4S-binding_SPASM_dom"/>
</dbReference>
<evidence type="ECO:0000256" key="3">
    <source>
        <dbReference type="ARBA" id="ARBA00022723"/>
    </source>
</evidence>
<dbReference type="SFLD" id="SFLDS00029">
    <property type="entry name" value="Radical_SAM"/>
    <property type="match status" value="1"/>
</dbReference>
<dbReference type="CDD" id="cd01335">
    <property type="entry name" value="Radical_SAM"/>
    <property type="match status" value="1"/>
</dbReference>
<dbReference type="InterPro" id="IPR023867">
    <property type="entry name" value="Sulphatase_maturase_rSAM"/>
</dbReference>
<dbReference type="InterPro" id="IPR047602">
    <property type="entry name" value="SPASM_CteB-like"/>
</dbReference>
<dbReference type="GO" id="GO:0051536">
    <property type="term" value="F:iron-sulfur cluster binding"/>
    <property type="evidence" value="ECO:0007669"/>
    <property type="project" value="UniProtKB-KW"/>
</dbReference>
<dbReference type="RefSeq" id="WP_277445333.1">
    <property type="nucleotide sequence ID" value="NZ_JAKOAV010000044.1"/>
</dbReference>
<gene>
    <name evidence="7" type="primary">scfB</name>
    <name evidence="7" type="ORF">L7E55_15915</name>
</gene>
<dbReference type="InterPro" id="IPR058240">
    <property type="entry name" value="rSAM_sf"/>
</dbReference>
<dbReference type="InterPro" id="IPR024025">
    <property type="entry name" value="SCIFF_rSAM_maturase"/>
</dbReference>
<dbReference type="AlphaFoldDB" id="A0A9X4H3Q6"/>
<dbReference type="Gene3D" id="3.20.20.70">
    <property type="entry name" value="Aldolase class I"/>
    <property type="match status" value="1"/>
</dbReference>
<dbReference type="NCBIfam" id="TIGR04085">
    <property type="entry name" value="rSAM_more_4Fe4S"/>
    <property type="match status" value="1"/>
</dbReference>
<evidence type="ECO:0000256" key="1">
    <source>
        <dbReference type="ARBA" id="ARBA00001966"/>
    </source>
</evidence>
<evidence type="ECO:0000259" key="6">
    <source>
        <dbReference type="PROSITE" id="PS51918"/>
    </source>
</evidence>
<dbReference type="GO" id="GO:0046872">
    <property type="term" value="F:metal ion binding"/>
    <property type="evidence" value="ECO:0007669"/>
    <property type="project" value="UniProtKB-KW"/>
</dbReference>
<name>A0A9X4H3Q6_9FIRM</name>
<feature type="domain" description="Radical SAM core" evidence="6">
    <location>
        <begin position="90"/>
        <end position="323"/>
    </location>
</feature>
<dbReference type="Proteomes" id="UP001154312">
    <property type="component" value="Unassembled WGS sequence"/>
</dbReference>
<dbReference type="InterPro" id="IPR013785">
    <property type="entry name" value="Aldolase_TIM"/>
</dbReference>
<dbReference type="PANTHER" id="PTHR43273:SF8">
    <property type="entry name" value="RADICAL SAM DOMAIN PROTEIN"/>
    <property type="match status" value="1"/>
</dbReference>
<dbReference type="CDD" id="cd21124">
    <property type="entry name" value="SPASM_CteB-like"/>
    <property type="match status" value="1"/>
</dbReference>
<keyword evidence="2" id="KW-0949">S-adenosyl-L-methionine</keyword>
<dbReference type="PROSITE" id="PS51918">
    <property type="entry name" value="RADICAL_SAM"/>
    <property type="match status" value="1"/>
</dbReference>
<dbReference type="SFLD" id="SFLDG01067">
    <property type="entry name" value="SPASM/twitch_domain_containing"/>
    <property type="match status" value="1"/>
</dbReference>
<dbReference type="EMBL" id="JAKOAV010000044">
    <property type="protein sequence ID" value="MDF9409816.1"/>
    <property type="molecule type" value="Genomic_DNA"/>
</dbReference>
<keyword evidence="4" id="KW-0408">Iron</keyword>
<dbReference type="SFLD" id="SFLDG01384">
    <property type="entry name" value="thioether_bond_formation_requi"/>
    <property type="match status" value="1"/>
</dbReference>
<evidence type="ECO:0000256" key="4">
    <source>
        <dbReference type="ARBA" id="ARBA00023004"/>
    </source>
</evidence>
<evidence type="ECO:0000256" key="5">
    <source>
        <dbReference type="ARBA" id="ARBA00023014"/>
    </source>
</evidence>
<keyword evidence="3" id="KW-0479">Metal-binding</keyword>
<comment type="cofactor">
    <cofactor evidence="1">
        <name>[4Fe-4S] cluster</name>
        <dbReference type="ChEBI" id="CHEBI:49883"/>
    </cofactor>
</comment>
<keyword evidence="5" id="KW-0411">Iron-sulfur</keyword>
<comment type="caution">
    <text evidence="7">The sequence shown here is derived from an EMBL/GenBank/DDBJ whole genome shotgun (WGS) entry which is preliminary data.</text>
</comment>
<organism evidence="7 8">
    <name type="scientific">Pelotomaculum isophthalicicum JI</name>
    <dbReference type="NCBI Taxonomy" id="947010"/>
    <lineage>
        <taxon>Bacteria</taxon>
        <taxon>Bacillati</taxon>
        <taxon>Bacillota</taxon>
        <taxon>Clostridia</taxon>
        <taxon>Eubacteriales</taxon>
        <taxon>Desulfotomaculaceae</taxon>
        <taxon>Pelotomaculum</taxon>
    </lineage>
</organism>
<sequence>MVHVYSMGGINIAIDGNCGSIHVLDRVAYELLAQFKNPFTCEQAVQKLQGKYPAESIREAWEEINSLVEKGILFSPEIEQAAVQNNMNIDKGLKALCLHVAHDCNLMCEYCFASKGSYKVAKKLMPLEIAFNAVDFLVSNSGKRKNVEIDFFGGEPMLNFTVVKKTVEYGREVGKLADKNINFTITTNGTLLDDDKINYINANMDNVVISLDGRKEVHDAIRYDAAGKGTYDRILADALNLVRSRNNKSYFIRGTFTSKNTDFSKDVLHLADLGFGEISMEPVVGKGEDFHIRREHIQEILNEYEQLAYAYIKNIKEGGKPFRFYHFNVDIYKGPCLYKRIAACGAGTEYLAVTPEGDFYPCHQFVGKHEFIIGNLDTGIKNDALCERFRKTSILTKEECRDCWAKLYCSGGCHANSYYASGDIMKPEELFCAMQKKRLECAIMIEAYQQLDE</sequence>
<protein>
    <submittedName>
        <fullName evidence="7">Thioether cross-link-forming SCIFF peptide maturase</fullName>
    </submittedName>
</protein>
<accession>A0A9X4H3Q6</accession>
<dbReference type="SFLD" id="SFLDG01386">
    <property type="entry name" value="main_SPASM_domain-containing"/>
    <property type="match status" value="1"/>
</dbReference>
<proteinExistence type="predicted"/>
<dbReference type="Pfam" id="PF04055">
    <property type="entry name" value="Radical_SAM"/>
    <property type="match status" value="1"/>
</dbReference>
<dbReference type="GO" id="GO:0016491">
    <property type="term" value="F:oxidoreductase activity"/>
    <property type="evidence" value="ECO:0007669"/>
    <property type="project" value="InterPro"/>
</dbReference>
<dbReference type="InterPro" id="IPR007197">
    <property type="entry name" value="rSAM"/>
</dbReference>
<dbReference type="SUPFAM" id="SSF102114">
    <property type="entry name" value="Radical SAM enzymes"/>
    <property type="match status" value="1"/>
</dbReference>
<reference evidence="7" key="1">
    <citation type="submission" date="2022-02" db="EMBL/GenBank/DDBJ databases">
        <authorList>
            <person name="Leng L."/>
        </authorList>
    </citation>
    <scope>NUCLEOTIDE SEQUENCE</scope>
    <source>
        <strain evidence="7">JI</strain>
    </source>
</reference>
<evidence type="ECO:0000313" key="8">
    <source>
        <dbReference type="Proteomes" id="UP001154312"/>
    </source>
</evidence>